<dbReference type="Proteomes" id="UP000510822">
    <property type="component" value="Chromosome"/>
</dbReference>
<gene>
    <name evidence="2" type="ORF">HZU75_04170</name>
</gene>
<name>A0A7D5ZFG2_9NEIS</name>
<accession>A0A7D5ZFG2</accession>
<keyword evidence="3" id="KW-1185">Reference proteome</keyword>
<organism evidence="2 3">
    <name type="scientific">Chitinibacter fontanus</name>
    <dbReference type="NCBI Taxonomy" id="1737446"/>
    <lineage>
        <taxon>Bacteria</taxon>
        <taxon>Pseudomonadati</taxon>
        <taxon>Pseudomonadota</taxon>
        <taxon>Betaproteobacteria</taxon>
        <taxon>Neisseriales</taxon>
        <taxon>Chitinibacteraceae</taxon>
        <taxon>Chitinibacter</taxon>
    </lineage>
</organism>
<proteinExistence type="predicted"/>
<dbReference type="Pfam" id="PF07157">
    <property type="entry name" value="DNA_circ_N"/>
    <property type="match status" value="1"/>
</dbReference>
<feature type="domain" description="DNA circulation N-terminal" evidence="1">
    <location>
        <begin position="8"/>
        <end position="94"/>
    </location>
</feature>
<evidence type="ECO:0000313" key="3">
    <source>
        <dbReference type="Proteomes" id="UP000510822"/>
    </source>
</evidence>
<dbReference type="AlphaFoldDB" id="A0A7D5ZFG2"/>
<sequence length="413" mass="44610">MSSWRDNLRPASFRGVGFLFDDGDMSGGRRLQVNEYPQRDKPFVEDLGRKARSITINGYVLGDDYAQKRDQLLAALEQSGEGELIHPRLGSLKVFAGEFRYSETKEEGRMARFSLSFTEAGELAFPTSQANFGAAGAGLAADLQAGEALDFASDIDVGTPDLEKAAMDRLNENIHLGVGLIKAGVDIVHDWPALLKNPLVLVDRYFAMFEPDSLGLWGAGKDVYGQLGGLLRQSEKTRSPVAKLPPAAPPNLVALERNNQAIDRLHRSAVLASVSRVASDLPRVQAPVIAVSVAAGSVGASVAAKPVVVVHQDAEQLRKDVIAQLDAEESHGATYEARRLVLSSVRANTVQGIKAAQRDAVRLVEVLPPEVEPAVLTAYRLYGNALRGDEIVQRNGLVHPGFVPVEPLKVLEK</sequence>
<dbReference type="RefSeq" id="WP_180307921.1">
    <property type="nucleotide sequence ID" value="NZ_CP058952.1"/>
</dbReference>
<protein>
    <submittedName>
        <fullName evidence="2">DNA circularization N-terminal domain-containing protein</fullName>
    </submittedName>
</protein>
<dbReference type="InterPro" id="IPR009826">
    <property type="entry name" value="DNA_circ_N"/>
</dbReference>
<reference evidence="2 3" key="1">
    <citation type="journal article" date="2016" name="Int. J. Syst. Evol. Microbiol.">
        <title>Chitinibacter fontanus sp. nov., isolated from a spring.</title>
        <authorList>
            <person name="Sheu S.Y."/>
            <person name="Li Y.S."/>
            <person name="Young C.C."/>
            <person name="Chen W.M."/>
        </authorList>
    </citation>
    <scope>NUCLEOTIDE SEQUENCE [LARGE SCALE GENOMIC DNA]</scope>
    <source>
        <strain evidence="2 3">STM-7</strain>
    </source>
</reference>
<evidence type="ECO:0000313" key="2">
    <source>
        <dbReference type="EMBL" id="QLI80787.1"/>
    </source>
</evidence>
<dbReference type="KEGG" id="cfon:HZU75_04170"/>
<dbReference type="EMBL" id="CP058952">
    <property type="protein sequence ID" value="QLI80787.1"/>
    <property type="molecule type" value="Genomic_DNA"/>
</dbReference>
<evidence type="ECO:0000259" key="1">
    <source>
        <dbReference type="Pfam" id="PF07157"/>
    </source>
</evidence>